<evidence type="ECO:0000313" key="4">
    <source>
        <dbReference type="Proteomes" id="UP001198200"/>
    </source>
</evidence>
<dbReference type="RefSeq" id="WP_308731732.1">
    <property type="nucleotide sequence ID" value="NZ_JAJEQN010000018.1"/>
</dbReference>
<gene>
    <name evidence="3" type="ORF">LKD48_08365</name>
</gene>
<evidence type="ECO:0000313" key="3">
    <source>
        <dbReference type="EMBL" id="MCC2221643.1"/>
    </source>
</evidence>
<feature type="domain" description="DUF4874" evidence="2">
    <location>
        <begin position="40"/>
        <end position="202"/>
    </location>
</feature>
<evidence type="ECO:0000259" key="2">
    <source>
        <dbReference type="Pfam" id="PF16173"/>
    </source>
</evidence>
<dbReference type="Proteomes" id="UP001198200">
    <property type="component" value="Unassembled WGS sequence"/>
</dbReference>
<dbReference type="AlphaFoldDB" id="A0AAE3E3S1"/>
<name>A0AAE3E3S1_9FIRM</name>
<accession>A0AAE3E3S1</accession>
<keyword evidence="4" id="KW-1185">Reference proteome</keyword>
<reference evidence="3 4" key="1">
    <citation type="submission" date="2021-10" db="EMBL/GenBank/DDBJ databases">
        <title>Anaerobic single-cell dispensing facilitates the cultivation of human gut bacteria.</title>
        <authorList>
            <person name="Afrizal A."/>
        </authorList>
    </citation>
    <scope>NUCLEOTIDE SEQUENCE [LARGE SCALE GENOMIC DNA]</scope>
    <source>
        <strain evidence="3 4">CLA-AA-H224</strain>
    </source>
</reference>
<organism evidence="3 4">
    <name type="scientific">Anthropogastromicrobium aceti</name>
    <dbReference type="NCBI Taxonomy" id="2981768"/>
    <lineage>
        <taxon>Bacteria</taxon>
        <taxon>Bacillati</taxon>
        <taxon>Bacillota</taxon>
        <taxon>Clostridia</taxon>
        <taxon>Lachnospirales</taxon>
        <taxon>Lachnospiraceae</taxon>
        <taxon>Anthropogastromicrobium</taxon>
    </lineage>
</organism>
<dbReference type="Pfam" id="PF16173">
    <property type="entry name" value="DUF4874"/>
    <property type="match status" value="1"/>
</dbReference>
<proteinExistence type="predicted"/>
<feature type="domain" description="DUF4832" evidence="1">
    <location>
        <begin position="220"/>
        <end position="457"/>
    </location>
</feature>
<dbReference type="InterPro" id="IPR032379">
    <property type="entry name" value="DUF4874"/>
</dbReference>
<dbReference type="Pfam" id="PF16116">
    <property type="entry name" value="DUF4832"/>
    <property type="match status" value="1"/>
</dbReference>
<sequence>MEKKISGGKKVIKWLKKHLAFDKNKDADIQLKESTRALKNPGCGWYHIYTFDLSKENFLYIDCEEEELVLLLIDIHAFRGCEQIPKEALEYFSSILTFFEQHDKGIILRIVYDTNGRGMENEPSSIKIVKSHMKQLGSIICEHMSKKESLPGKILVHQGLFVGSWGEMHGSKFLSEARMKELSDTFLEATKGSCPIAVRKPVQLRQLSCQKTASNTNFTLFNDAIFGSETDLGTYGTIRKSALSENSEREKTPWAREDELSWQQSFMQQSFCGGEVLGGMNTVSESPGNTDYPQRTLDWNQVVADLAKMHVSYLNSIYSKEVLDDWKAHRIMWNGEEISEYDYIGRHMGYRFTVTQVKISCVSPEKKKQTQDTQNQISENVITFTIKNTGFANMCEEVVCRLILTKNNKNIRAFEIKSDPSTWNSGTDTVIECHIPKEVWTQKSQQTKLFLQLTRKRDGRIIEWANEEYDCQFGVLLSSVD</sequence>
<protein>
    <submittedName>
        <fullName evidence="3">DUF4832 domain-containing protein</fullName>
    </submittedName>
</protein>
<dbReference type="InterPro" id="IPR032267">
    <property type="entry name" value="DUF4832"/>
</dbReference>
<evidence type="ECO:0000259" key="1">
    <source>
        <dbReference type="Pfam" id="PF16116"/>
    </source>
</evidence>
<dbReference type="EMBL" id="JAJEQN010000018">
    <property type="protein sequence ID" value="MCC2221643.1"/>
    <property type="molecule type" value="Genomic_DNA"/>
</dbReference>
<comment type="caution">
    <text evidence="3">The sequence shown here is derived from an EMBL/GenBank/DDBJ whole genome shotgun (WGS) entry which is preliminary data.</text>
</comment>